<dbReference type="Proteomes" id="UP001164693">
    <property type="component" value="Chromosome"/>
</dbReference>
<comment type="similarity">
    <text evidence="2 6">Belongs to the FKBP-type PPIase family.</text>
</comment>
<name>A0ABY7JX53_9ACTN</name>
<keyword evidence="8" id="KW-0472">Membrane</keyword>
<dbReference type="PANTHER" id="PTHR43811:SF19">
    <property type="entry name" value="39 KDA FK506-BINDING NUCLEAR PROTEIN"/>
    <property type="match status" value="1"/>
</dbReference>
<evidence type="ECO:0000256" key="1">
    <source>
        <dbReference type="ARBA" id="ARBA00000971"/>
    </source>
</evidence>
<keyword evidence="4 5" id="KW-0413">Isomerase</keyword>
<protein>
    <recommendedName>
        <fullName evidence="6">Peptidyl-prolyl cis-trans isomerase</fullName>
        <ecNumber evidence="6">5.2.1.8</ecNumber>
    </recommendedName>
</protein>
<reference evidence="10" key="1">
    <citation type="submission" date="2022-05" db="EMBL/GenBank/DDBJ databases">
        <title>Jatrophihabitans sp. SB3-54 whole genome sequence.</title>
        <authorList>
            <person name="Suh M.K."/>
            <person name="Eom M.K."/>
            <person name="Kim J.S."/>
            <person name="Kim H.S."/>
            <person name="Do H.E."/>
            <person name="Shin Y.K."/>
            <person name="Lee J.-S."/>
        </authorList>
    </citation>
    <scope>NUCLEOTIDE SEQUENCE</scope>
    <source>
        <strain evidence="10">SB3-54</strain>
    </source>
</reference>
<dbReference type="RefSeq" id="WP_269443420.1">
    <property type="nucleotide sequence ID" value="NZ_CP097463.1"/>
</dbReference>
<dbReference type="InterPro" id="IPR046357">
    <property type="entry name" value="PPIase_dom_sf"/>
</dbReference>
<dbReference type="Gene3D" id="3.10.50.40">
    <property type="match status" value="1"/>
</dbReference>
<feature type="transmembrane region" description="Helical" evidence="8">
    <location>
        <begin position="32"/>
        <end position="55"/>
    </location>
</feature>
<evidence type="ECO:0000256" key="8">
    <source>
        <dbReference type="SAM" id="Phobius"/>
    </source>
</evidence>
<sequence>MPTNKQRRDAARRHLERQLQHRAEREAARKRLTLIASVAGTLVVVAAVIVVIVVATGGDNKKPAAAGNTPAASATPTAAANPCGAAGAKPVPTATGAGAAVSFNGVTVKGATDLSKPPSVGSAGTAAPTTLQVKDLVVGKGAAATPTSSVSVKYTGVLYCDGTEFDGPAEHGDKTVDFSLTGVVPGFTQGIGGTDGIAPMKVGGRRIIIMPAALGYGASPQPGSGIPPNAPLVFVVDLVKTSG</sequence>
<keyword evidence="8" id="KW-0812">Transmembrane</keyword>
<gene>
    <name evidence="10" type="ORF">M6B22_20505</name>
</gene>
<evidence type="ECO:0000256" key="2">
    <source>
        <dbReference type="ARBA" id="ARBA00006577"/>
    </source>
</evidence>
<dbReference type="Pfam" id="PF00254">
    <property type="entry name" value="FKBP_C"/>
    <property type="match status" value="1"/>
</dbReference>
<evidence type="ECO:0000256" key="3">
    <source>
        <dbReference type="ARBA" id="ARBA00023110"/>
    </source>
</evidence>
<dbReference type="SUPFAM" id="SSF54534">
    <property type="entry name" value="FKBP-like"/>
    <property type="match status" value="1"/>
</dbReference>
<dbReference type="GO" id="GO:0003755">
    <property type="term" value="F:peptidyl-prolyl cis-trans isomerase activity"/>
    <property type="evidence" value="ECO:0007669"/>
    <property type="project" value="UniProtKB-EC"/>
</dbReference>
<organism evidence="10 11">
    <name type="scientific">Jatrophihabitans cynanchi</name>
    <dbReference type="NCBI Taxonomy" id="2944128"/>
    <lineage>
        <taxon>Bacteria</taxon>
        <taxon>Bacillati</taxon>
        <taxon>Actinomycetota</taxon>
        <taxon>Actinomycetes</taxon>
        <taxon>Jatrophihabitantales</taxon>
        <taxon>Jatrophihabitantaceae</taxon>
        <taxon>Jatrophihabitans</taxon>
    </lineage>
</organism>
<keyword evidence="11" id="KW-1185">Reference proteome</keyword>
<evidence type="ECO:0000256" key="5">
    <source>
        <dbReference type="PROSITE-ProRule" id="PRU00277"/>
    </source>
</evidence>
<keyword evidence="3 5" id="KW-0697">Rotamase</keyword>
<dbReference type="InterPro" id="IPR001179">
    <property type="entry name" value="PPIase_FKBP_dom"/>
</dbReference>
<proteinExistence type="inferred from homology"/>
<evidence type="ECO:0000256" key="4">
    <source>
        <dbReference type="ARBA" id="ARBA00023235"/>
    </source>
</evidence>
<evidence type="ECO:0000256" key="6">
    <source>
        <dbReference type="RuleBase" id="RU003915"/>
    </source>
</evidence>
<comment type="catalytic activity">
    <reaction evidence="1 5 6">
        <text>[protein]-peptidylproline (omega=180) = [protein]-peptidylproline (omega=0)</text>
        <dbReference type="Rhea" id="RHEA:16237"/>
        <dbReference type="Rhea" id="RHEA-COMP:10747"/>
        <dbReference type="Rhea" id="RHEA-COMP:10748"/>
        <dbReference type="ChEBI" id="CHEBI:83833"/>
        <dbReference type="ChEBI" id="CHEBI:83834"/>
        <dbReference type="EC" id="5.2.1.8"/>
    </reaction>
</comment>
<accession>A0ABY7JX53</accession>
<evidence type="ECO:0000259" key="9">
    <source>
        <dbReference type="PROSITE" id="PS50059"/>
    </source>
</evidence>
<dbReference type="EC" id="5.2.1.8" evidence="6"/>
<dbReference type="PROSITE" id="PS50059">
    <property type="entry name" value="FKBP_PPIASE"/>
    <property type="match status" value="1"/>
</dbReference>
<feature type="region of interest" description="Disordered" evidence="7">
    <location>
        <begin position="61"/>
        <end position="89"/>
    </location>
</feature>
<evidence type="ECO:0000313" key="10">
    <source>
        <dbReference type="EMBL" id="WAX56883.1"/>
    </source>
</evidence>
<feature type="compositionally biased region" description="Low complexity" evidence="7">
    <location>
        <begin position="63"/>
        <end position="88"/>
    </location>
</feature>
<dbReference type="EMBL" id="CP097463">
    <property type="protein sequence ID" value="WAX56883.1"/>
    <property type="molecule type" value="Genomic_DNA"/>
</dbReference>
<dbReference type="PANTHER" id="PTHR43811">
    <property type="entry name" value="FKBP-TYPE PEPTIDYL-PROLYL CIS-TRANS ISOMERASE FKPA"/>
    <property type="match status" value="1"/>
</dbReference>
<feature type="domain" description="PPIase FKBP-type" evidence="9">
    <location>
        <begin position="147"/>
        <end position="242"/>
    </location>
</feature>
<evidence type="ECO:0000256" key="7">
    <source>
        <dbReference type="SAM" id="MobiDB-lite"/>
    </source>
</evidence>
<keyword evidence="8" id="KW-1133">Transmembrane helix</keyword>
<evidence type="ECO:0000313" key="11">
    <source>
        <dbReference type="Proteomes" id="UP001164693"/>
    </source>
</evidence>